<dbReference type="EMBL" id="WWHY01000001">
    <property type="protein sequence ID" value="MYR35483.1"/>
    <property type="molecule type" value="Genomic_DNA"/>
</dbReference>
<reference evidence="2 3" key="1">
    <citation type="journal article" date="2019" name="Nat. Commun.">
        <title>The antimicrobial potential of Streptomyces from insect microbiomes.</title>
        <authorList>
            <person name="Chevrette M.G."/>
            <person name="Carlson C.M."/>
            <person name="Ortega H.E."/>
            <person name="Thomas C."/>
            <person name="Ananiev G.E."/>
            <person name="Barns K.J."/>
            <person name="Book A.J."/>
            <person name="Cagnazzo J."/>
            <person name="Carlos C."/>
            <person name="Flanigan W."/>
            <person name="Grubbs K.J."/>
            <person name="Horn H.A."/>
            <person name="Hoffmann F.M."/>
            <person name="Klassen J.L."/>
            <person name="Knack J.J."/>
            <person name="Lewin G.R."/>
            <person name="McDonald B.R."/>
            <person name="Muller L."/>
            <person name="Melo W.G.P."/>
            <person name="Pinto-Tomas A.A."/>
            <person name="Schmitz A."/>
            <person name="Wendt-Pienkowski E."/>
            <person name="Wildman S."/>
            <person name="Zhao M."/>
            <person name="Zhang F."/>
            <person name="Bugni T.S."/>
            <person name="Andes D.R."/>
            <person name="Pupo M.T."/>
            <person name="Currie C.R."/>
        </authorList>
    </citation>
    <scope>NUCLEOTIDE SEQUENCE [LARGE SCALE GENOMIC DNA]</scope>
    <source>
        <strain evidence="2 3">SID5840</strain>
    </source>
</reference>
<feature type="region of interest" description="Disordered" evidence="1">
    <location>
        <begin position="283"/>
        <end position="311"/>
    </location>
</feature>
<gene>
    <name evidence="2" type="ORF">GTW20_25270</name>
</gene>
<name>A0A7K2IZY7_9ACTN</name>
<accession>A0A7K2IZY7</accession>
<dbReference type="RefSeq" id="WP_161112106.1">
    <property type="nucleotide sequence ID" value="NZ_WWHY01000001.1"/>
</dbReference>
<dbReference type="AlphaFoldDB" id="A0A7K2IZY7"/>
<protein>
    <submittedName>
        <fullName evidence="2">DUF2797 domain-containing protein</fullName>
    </submittedName>
</protein>
<proteinExistence type="predicted"/>
<evidence type="ECO:0000313" key="2">
    <source>
        <dbReference type="EMBL" id="MYR35483.1"/>
    </source>
</evidence>
<sequence length="311" mass="33355">MTATNANTSPPAWSITGLFWDQGRPRWVASRPGQADRPLHLDPGTTVRLGLAAPRGCVGRWDNERGRRHVCASTIDASGTDAQCADCAARDRGRLLARDAYTDERTYMLYLAWFGPGLVKVGLTAAERGRGRLLEQGALAYTLLGRGPLSAVRAAERAIAATDHAVERLRLDRKLAALTTPRALTDGPTILEGARASIANAGLLDLLDPIEATVHSNTHAFGLSEPLPQTYDALTGVQAPAGLVLRLQSVVGRVLIGVQAHPDRPLVVDTRLLAGYPLTAPPDHATGLHLQTRTPPSGEHDHDRTDQIPLF</sequence>
<evidence type="ECO:0000256" key="1">
    <source>
        <dbReference type="SAM" id="MobiDB-lite"/>
    </source>
</evidence>
<dbReference type="Pfam" id="PF10977">
    <property type="entry name" value="DUF2797"/>
    <property type="match status" value="1"/>
</dbReference>
<dbReference type="Proteomes" id="UP000467124">
    <property type="component" value="Unassembled WGS sequence"/>
</dbReference>
<evidence type="ECO:0000313" key="3">
    <source>
        <dbReference type="Proteomes" id="UP000467124"/>
    </source>
</evidence>
<dbReference type="InterPro" id="IPR021246">
    <property type="entry name" value="DUF2797"/>
</dbReference>
<comment type="caution">
    <text evidence="2">The sequence shown here is derived from an EMBL/GenBank/DDBJ whole genome shotgun (WGS) entry which is preliminary data.</text>
</comment>
<feature type="compositionally biased region" description="Basic and acidic residues" evidence="1">
    <location>
        <begin position="298"/>
        <end position="311"/>
    </location>
</feature>
<organism evidence="2 3">
    <name type="scientific">Nocardiopsis alba</name>
    <dbReference type="NCBI Taxonomy" id="53437"/>
    <lineage>
        <taxon>Bacteria</taxon>
        <taxon>Bacillati</taxon>
        <taxon>Actinomycetota</taxon>
        <taxon>Actinomycetes</taxon>
        <taxon>Streptosporangiales</taxon>
        <taxon>Nocardiopsidaceae</taxon>
        <taxon>Nocardiopsis</taxon>
    </lineage>
</organism>